<evidence type="ECO:0000313" key="1">
    <source>
        <dbReference type="EMBL" id="MCL7052139.1"/>
    </source>
</evidence>
<feature type="non-terminal residue" evidence="1">
    <location>
        <position position="1"/>
    </location>
</feature>
<reference evidence="1" key="1">
    <citation type="submission" date="2022-03" db="EMBL/GenBank/DDBJ databases">
        <title>A functionally conserved STORR gene fusion in Papaver species that diverged 16.8 million years ago.</title>
        <authorList>
            <person name="Catania T."/>
        </authorList>
    </citation>
    <scope>NUCLEOTIDE SEQUENCE</scope>
    <source>
        <strain evidence="1">S-191538</strain>
    </source>
</reference>
<gene>
    <name evidence="1" type="ORF">MKW94_029135</name>
</gene>
<dbReference type="AlphaFoldDB" id="A0AA42B5S2"/>
<name>A0AA42B5S2_PAPNU</name>
<dbReference type="EMBL" id="JAJJMA010346512">
    <property type="protein sequence ID" value="MCL7052139.1"/>
    <property type="molecule type" value="Genomic_DNA"/>
</dbReference>
<feature type="non-terminal residue" evidence="1">
    <location>
        <position position="52"/>
    </location>
</feature>
<proteinExistence type="predicted"/>
<comment type="caution">
    <text evidence="1">The sequence shown here is derived from an EMBL/GenBank/DDBJ whole genome shotgun (WGS) entry which is preliminary data.</text>
</comment>
<dbReference type="Proteomes" id="UP001177140">
    <property type="component" value="Unassembled WGS sequence"/>
</dbReference>
<accession>A0AA42B5S2</accession>
<protein>
    <submittedName>
        <fullName evidence="1">Uncharacterized protein</fullName>
    </submittedName>
</protein>
<evidence type="ECO:0000313" key="2">
    <source>
        <dbReference type="Proteomes" id="UP001177140"/>
    </source>
</evidence>
<organism evidence="1 2">
    <name type="scientific">Papaver nudicaule</name>
    <name type="common">Iceland poppy</name>
    <dbReference type="NCBI Taxonomy" id="74823"/>
    <lineage>
        <taxon>Eukaryota</taxon>
        <taxon>Viridiplantae</taxon>
        <taxon>Streptophyta</taxon>
        <taxon>Embryophyta</taxon>
        <taxon>Tracheophyta</taxon>
        <taxon>Spermatophyta</taxon>
        <taxon>Magnoliopsida</taxon>
        <taxon>Ranunculales</taxon>
        <taxon>Papaveraceae</taxon>
        <taxon>Papaveroideae</taxon>
        <taxon>Papaver</taxon>
    </lineage>
</organism>
<sequence>RISGERREAIAHRLMGPCRHSLDVIQCLKTVKEQRDDDKSFSTFRDRLHHLQ</sequence>
<keyword evidence="2" id="KW-1185">Reference proteome</keyword>